<dbReference type="Proteomes" id="UP000682733">
    <property type="component" value="Unassembled WGS sequence"/>
</dbReference>
<gene>
    <name evidence="2" type="ORF">OVA965_LOCUS42021</name>
    <name evidence="3" type="ORF">TMI583_LOCUS43811</name>
</gene>
<organism evidence="2 4">
    <name type="scientific">Didymodactylos carnosus</name>
    <dbReference type="NCBI Taxonomy" id="1234261"/>
    <lineage>
        <taxon>Eukaryota</taxon>
        <taxon>Metazoa</taxon>
        <taxon>Spiralia</taxon>
        <taxon>Gnathifera</taxon>
        <taxon>Rotifera</taxon>
        <taxon>Eurotatoria</taxon>
        <taxon>Bdelloidea</taxon>
        <taxon>Philodinida</taxon>
        <taxon>Philodinidae</taxon>
        <taxon>Didymodactylos</taxon>
    </lineage>
</organism>
<evidence type="ECO:0000256" key="1">
    <source>
        <dbReference type="SAM" id="MobiDB-lite"/>
    </source>
</evidence>
<accession>A0A8S2FZU5</accession>
<evidence type="ECO:0000313" key="4">
    <source>
        <dbReference type="Proteomes" id="UP000677228"/>
    </source>
</evidence>
<reference evidence="2" key="1">
    <citation type="submission" date="2021-02" db="EMBL/GenBank/DDBJ databases">
        <authorList>
            <person name="Nowell W R."/>
        </authorList>
    </citation>
    <scope>NUCLEOTIDE SEQUENCE</scope>
</reference>
<evidence type="ECO:0000313" key="3">
    <source>
        <dbReference type="EMBL" id="CAF4407497.1"/>
    </source>
</evidence>
<feature type="region of interest" description="Disordered" evidence="1">
    <location>
        <begin position="179"/>
        <end position="216"/>
    </location>
</feature>
<feature type="non-terminal residue" evidence="2">
    <location>
        <position position="240"/>
    </location>
</feature>
<proteinExistence type="predicted"/>
<dbReference type="EMBL" id="CAJOBA010074002">
    <property type="protein sequence ID" value="CAF4407497.1"/>
    <property type="molecule type" value="Genomic_DNA"/>
</dbReference>
<dbReference type="EMBL" id="CAJNOK010050279">
    <property type="protein sequence ID" value="CAF1599576.1"/>
    <property type="molecule type" value="Genomic_DNA"/>
</dbReference>
<feature type="compositionally biased region" description="Acidic residues" evidence="1">
    <location>
        <begin position="188"/>
        <end position="209"/>
    </location>
</feature>
<dbReference type="AlphaFoldDB" id="A0A8S2FZU5"/>
<feature type="compositionally biased region" description="Basic residues" evidence="1">
    <location>
        <begin position="38"/>
        <end position="47"/>
    </location>
</feature>
<name>A0A8S2FZU5_9BILA</name>
<feature type="compositionally biased region" description="Low complexity" evidence="1">
    <location>
        <begin position="14"/>
        <end position="37"/>
    </location>
</feature>
<dbReference type="Proteomes" id="UP000677228">
    <property type="component" value="Unassembled WGS sequence"/>
</dbReference>
<protein>
    <submittedName>
        <fullName evidence="2">Uncharacterized protein</fullName>
    </submittedName>
</protein>
<feature type="region of interest" description="Disordered" evidence="1">
    <location>
        <begin position="1"/>
        <end position="50"/>
    </location>
</feature>
<evidence type="ECO:0000313" key="2">
    <source>
        <dbReference type="EMBL" id="CAF1599576.1"/>
    </source>
</evidence>
<sequence>MLRQSVENAFRFKTSPSVSTSYPSSSSSTKSSSTSFSSKRRSNRAPKRSCLVWSNKKDKNTVLLMTTLRGKDPTKDGTNKNDTVVLPLLSWEDLLKQLVSIHATPPLPGLPSITLKTPPSITPTHPIQHNNYLILILVRIPEDTTWCRPLVEYFSTEDMLYINDLLTELTREEQANLLRNVQYQPADDINDDDDDDEDDNDDDDDDNDELSTYSSIPASRSIGIILPQDNSTINGRIEQW</sequence>
<comment type="caution">
    <text evidence="2">The sequence shown here is derived from an EMBL/GenBank/DDBJ whole genome shotgun (WGS) entry which is preliminary data.</text>
</comment>